<dbReference type="PANTHER" id="PTHR20961">
    <property type="entry name" value="GLYCOSYLTRANSFERASE"/>
    <property type="match status" value="1"/>
</dbReference>
<dbReference type="RefSeq" id="WP_123039507.1">
    <property type="nucleotide sequence ID" value="NZ_CP033433.1"/>
</dbReference>
<dbReference type="GO" id="GO:0016757">
    <property type="term" value="F:glycosyltransferase activity"/>
    <property type="evidence" value="ECO:0007669"/>
    <property type="project" value="UniProtKB-KW"/>
</dbReference>
<dbReference type="InterPro" id="IPR049625">
    <property type="entry name" value="Glyco_transf_61_cat"/>
</dbReference>
<evidence type="ECO:0000259" key="4">
    <source>
        <dbReference type="Pfam" id="PF04577"/>
    </source>
</evidence>
<evidence type="ECO:0000256" key="2">
    <source>
        <dbReference type="ARBA" id="ARBA00022679"/>
    </source>
</evidence>
<evidence type="ECO:0000313" key="6">
    <source>
        <dbReference type="Proteomes" id="UP000269097"/>
    </source>
</evidence>
<protein>
    <submittedName>
        <fullName evidence="5">Glycosyltransferase family 61 protein</fullName>
    </submittedName>
</protein>
<reference evidence="5 6" key="1">
    <citation type="submission" date="2018-10" db="EMBL/GenBank/DDBJ databases">
        <title>Genome Sequence of Cohnella sp.</title>
        <authorList>
            <person name="Srinivasan S."/>
            <person name="Kim M.K."/>
        </authorList>
    </citation>
    <scope>NUCLEOTIDE SEQUENCE [LARGE SCALE GENOMIC DNA]</scope>
    <source>
        <strain evidence="5 6">18JY8-7</strain>
    </source>
</reference>
<dbReference type="InterPro" id="IPR007657">
    <property type="entry name" value="Glycosyltransferase_61"/>
</dbReference>
<dbReference type="Pfam" id="PF04577">
    <property type="entry name" value="Glyco_transf_61"/>
    <property type="match status" value="1"/>
</dbReference>
<gene>
    <name evidence="5" type="ORF">EAV92_01880</name>
</gene>
<sequence length="373" mass="43346">MYSGKPAGLIASTKDWLEALHGKDRVGSYYREFHHDDVTKLADSKGIDGQVPEHFRAGTFRGHPSFAALLRNARVWEKNGAVITPDNKLLGDVSRDYDKGMLHGERHPAFHRWHRPPLRRIREPSALLTYIWSGNYFHWLFDVLPRVSLLRDSGWNIRKYIVPRDNRKIQAETLNMMGISKKMRIESGHSFHARFDKLIVPSFVKKERELPSEYPRWAAEFLRNEFLLKRAVPLSYEYERIFISRANAWQRKLLNERDVLDAIRDYGFRVVELEKLTFKEQVRIFASAKVILASHGAGLANLVFSRPGAKVIEMFPPSYVPNYFWHLSNQMGLDHYYLIGERSVKPHPGGWEGSDDFEVDAGKLKELLRFAQI</sequence>
<feature type="domain" description="Glycosyltransferase 61 catalytic" evidence="4">
    <location>
        <begin position="136"/>
        <end position="312"/>
    </location>
</feature>
<keyword evidence="3" id="KW-0325">Glycoprotein</keyword>
<evidence type="ECO:0000256" key="3">
    <source>
        <dbReference type="ARBA" id="ARBA00023180"/>
    </source>
</evidence>
<evidence type="ECO:0000256" key="1">
    <source>
        <dbReference type="ARBA" id="ARBA00022676"/>
    </source>
</evidence>
<dbReference type="EMBL" id="CP033433">
    <property type="protein sequence ID" value="AYQ71443.1"/>
    <property type="molecule type" value="Genomic_DNA"/>
</dbReference>
<dbReference type="KEGG" id="coh:EAV92_01880"/>
<keyword evidence="2 5" id="KW-0808">Transferase</keyword>
<dbReference type="AlphaFoldDB" id="A0A3G3JT89"/>
<keyword evidence="1" id="KW-0328">Glycosyltransferase</keyword>
<organism evidence="5 6">
    <name type="scientific">Cohnella candidum</name>
    <dbReference type="NCBI Taxonomy" id="2674991"/>
    <lineage>
        <taxon>Bacteria</taxon>
        <taxon>Bacillati</taxon>
        <taxon>Bacillota</taxon>
        <taxon>Bacilli</taxon>
        <taxon>Bacillales</taxon>
        <taxon>Paenibacillaceae</taxon>
        <taxon>Cohnella</taxon>
    </lineage>
</organism>
<name>A0A3G3JT89_9BACL</name>
<evidence type="ECO:0000313" key="5">
    <source>
        <dbReference type="EMBL" id="AYQ71443.1"/>
    </source>
</evidence>
<proteinExistence type="predicted"/>
<dbReference type="Proteomes" id="UP000269097">
    <property type="component" value="Chromosome"/>
</dbReference>
<keyword evidence="6" id="KW-1185">Reference proteome</keyword>
<accession>A0A3G3JT89</accession>